<dbReference type="PANTHER" id="PTHR24322:SF752">
    <property type="entry name" value="ESTRADIOL 17-BETA-DEHYDROGENASE 11-LIKE"/>
    <property type="match status" value="1"/>
</dbReference>
<dbReference type="CDD" id="cd05339">
    <property type="entry name" value="17beta-HSDXI-like_SDR_c"/>
    <property type="match status" value="1"/>
</dbReference>
<accession>A0A8B6DL58</accession>
<dbReference type="Proteomes" id="UP000596742">
    <property type="component" value="Unassembled WGS sequence"/>
</dbReference>
<evidence type="ECO:0000256" key="5">
    <source>
        <dbReference type="ARBA" id="ARBA00022989"/>
    </source>
</evidence>
<organism evidence="14 15">
    <name type="scientific">Mytilus galloprovincialis</name>
    <name type="common">Mediterranean mussel</name>
    <dbReference type="NCBI Taxonomy" id="29158"/>
    <lineage>
        <taxon>Eukaryota</taxon>
        <taxon>Metazoa</taxon>
        <taxon>Spiralia</taxon>
        <taxon>Lophotrochozoa</taxon>
        <taxon>Mollusca</taxon>
        <taxon>Bivalvia</taxon>
        <taxon>Autobranchia</taxon>
        <taxon>Pteriomorphia</taxon>
        <taxon>Mytilida</taxon>
        <taxon>Mytiloidea</taxon>
        <taxon>Mytilidae</taxon>
        <taxon>Mytilinae</taxon>
        <taxon>Mytilus</taxon>
    </lineage>
</organism>
<dbReference type="PRINTS" id="PR00080">
    <property type="entry name" value="SDRFAMILY"/>
</dbReference>
<dbReference type="PRINTS" id="PR00081">
    <property type="entry name" value="GDHRDH"/>
</dbReference>
<name>A0A8B6DL58_MYTGA</name>
<evidence type="ECO:0000256" key="13">
    <source>
        <dbReference type="SAM" id="Phobius"/>
    </source>
</evidence>
<feature type="transmembrane region" description="Helical" evidence="13">
    <location>
        <begin position="7"/>
        <end position="24"/>
    </location>
</feature>
<evidence type="ECO:0000256" key="12">
    <source>
        <dbReference type="RuleBase" id="RU000363"/>
    </source>
</evidence>
<comment type="function">
    <text evidence="9">Catalyzes the reduction of all-trans-retinal to all-trans-retinol in the presence of NADPH.</text>
</comment>
<evidence type="ECO:0000313" key="14">
    <source>
        <dbReference type="EMBL" id="VDI20874.1"/>
    </source>
</evidence>
<reference evidence="14" key="1">
    <citation type="submission" date="2018-11" db="EMBL/GenBank/DDBJ databases">
        <authorList>
            <person name="Alioto T."/>
            <person name="Alioto T."/>
        </authorList>
    </citation>
    <scope>NUCLEOTIDE SEQUENCE</scope>
</reference>
<evidence type="ECO:0000256" key="1">
    <source>
        <dbReference type="ARBA" id="ARBA00004141"/>
    </source>
</evidence>
<evidence type="ECO:0000256" key="3">
    <source>
        <dbReference type="ARBA" id="ARBA00022692"/>
    </source>
</evidence>
<sequence>MATVVEKLIFFVCIFFPRLFYYYIDALMSAFIPAKPKSIAGKIVLVTGAGHGIGKEIALELARKGAKLVLWDVNKANNEETATEIRSMGESATAFVVDVTKTDDIHKTAEQMRREVGDVDILVNNAGILYGGELLKLKEAHIRRTFDVNTLAHFWVNKQYREFMPAMLEKNSGHIVTIASMSAKSGTAYLVDYSASKYAAYGFTEALQEEILKLGKDGVKTTTVNPMFVATGLVKEPKDKVYPILKPKEVALETVKGIMYDQEFVYIPRSLNISLRVAGSSKSAVFGFTDALREEILKLGKTGVKTTTVCPSFVSSGMVKQIKDKLTEISTPETVGAEVVKGIQCEEEHVYIPRHLHFGLKLQMFFPLKFFRWLKEFGELGIVPQYDPNT</sequence>
<dbReference type="InterPro" id="IPR020904">
    <property type="entry name" value="Sc_DH/Rdtase_CS"/>
</dbReference>
<evidence type="ECO:0000313" key="15">
    <source>
        <dbReference type="Proteomes" id="UP000596742"/>
    </source>
</evidence>
<comment type="similarity">
    <text evidence="2 12">Belongs to the short-chain dehydrogenases/reductases (SDR) family.</text>
</comment>
<evidence type="ECO:0000256" key="4">
    <source>
        <dbReference type="ARBA" id="ARBA00022857"/>
    </source>
</evidence>
<dbReference type="EMBL" id="UYJE01003623">
    <property type="protein sequence ID" value="VDI20874.1"/>
    <property type="molecule type" value="Genomic_DNA"/>
</dbReference>
<dbReference type="PIRSF" id="PIRSF000126">
    <property type="entry name" value="11-beta-HSD1"/>
    <property type="match status" value="1"/>
</dbReference>
<comment type="subcellular location">
    <subcellularLocation>
        <location evidence="1">Membrane</location>
        <topology evidence="1">Multi-pass membrane protein</topology>
    </subcellularLocation>
</comment>
<dbReference type="InterPro" id="IPR036291">
    <property type="entry name" value="NAD(P)-bd_dom_sf"/>
</dbReference>
<dbReference type="GO" id="GO:0016020">
    <property type="term" value="C:membrane"/>
    <property type="evidence" value="ECO:0007669"/>
    <property type="project" value="UniProtKB-SubCell"/>
</dbReference>
<keyword evidence="5 13" id="KW-1133">Transmembrane helix</keyword>
<dbReference type="PANTHER" id="PTHR24322">
    <property type="entry name" value="PKSB"/>
    <property type="match status" value="1"/>
</dbReference>
<comment type="caution">
    <text evidence="14">The sequence shown here is derived from an EMBL/GenBank/DDBJ whole genome shotgun (WGS) entry which is preliminary data.</text>
</comment>
<evidence type="ECO:0000256" key="11">
    <source>
        <dbReference type="ARBA" id="ARBA00082544"/>
    </source>
</evidence>
<evidence type="ECO:0000256" key="8">
    <source>
        <dbReference type="ARBA" id="ARBA00023136"/>
    </source>
</evidence>
<dbReference type="Gene3D" id="3.40.50.720">
    <property type="entry name" value="NAD(P)-binding Rossmann-like Domain"/>
    <property type="match status" value="2"/>
</dbReference>
<evidence type="ECO:0000256" key="2">
    <source>
        <dbReference type="ARBA" id="ARBA00006484"/>
    </source>
</evidence>
<dbReference type="FunFam" id="3.40.50.720:FF:000131">
    <property type="entry name" value="Short-chain dehydrogenase/reductase 3"/>
    <property type="match status" value="1"/>
</dbReference>
<evidence type="ECO:0000256" key="10">
    <source>
        <dbReference type="ARBA" id="ARBA00068717"/>
    </source>
</evidence>
<proteinExistence type="inferred from homology"/>
<dbReference type="PROSITE" id="PS00061">
    <property type="entry name" value="ADH_SHORT"/>
    <property type="match status" value="1"/>
</dbReference>
<dbReference type="Pfam" id="PF00106">
    <property type="entry name" value="adh_short"/>
    <property type="match status" value="1"/>
</dbReference>
<keyword evidence="4" id="KW-0521">NADP</keyword>
<keyword evidence="8 13" id="KW-0472">Membrane</keyword>
<gene>
    <name evidence="14" type="ORF">MGAL_10B066938</name>
</gene>
<dbReference type="OrthoDB" id="10253736at2759"/>
<keyword evidence="6" id="KW-0560">Oxidoreductase</keyword>
<evidence type="ECO:0000256" key="9">
    <source>
        <dbReference type="ARBA" id="ARBA00059620"/>
    </source>
</evidence>
<dbReference type="SUPFAM" id="SSF51735">
    <property type="entry name" value="NAD(P)-binding Rossmann-fold domains"/>
    <property type="match status" value="2"/>
</dbReference>
<keyword evidence="3 13" id="KW-0812">Transmembrane</keyword>
<dbReference type="InterPro" id="IPR002347">
    <property type="entry name" value="SDR_fam"/>
</dbReference>
<keyword evidence="15" id="KW-1185">Reference proteome</keyword>
<evidence type="ECO:0000256" key="7">
    <source>
        <dbReference type="ARBA" id="ARBA00023098"/>
    </source>
</evidence>
<keyword evidence="7" id="KW-0443">Lipid metabolism</keyword>
<dbReference type="GO" id="GO:0052650">
    <property type="term" value="F:all-trans-retinol dehydrogenase (NADP+) activity"/>
    <property type="evidence" value="ECO:0007669"/>
    <property type="project" value="UniProtKB-ARBA"/>
</dbReference>
<evidence type="ECO:0000256" key="6">
    <source>
        <dbReference type="ARBA" id="ARBA00023002"/>
    </source>
</evidence>
<protein>
    <recommendedName>
        <fullName evidence="10">Short-chain dehydrogenase/reductase 3</fullName>
    </recommendedName>
    <alternativeName>
        <fullName evidence="11">Retinal short-chain dehydrogenase/reductase 1</fullName>
    </alternativeName>
</protein>
<dbReference type="AlphaFoldDB" id="A0A8B6DL58"/>